<evidence type="ECO:0000256" key="1">
    <source>
        <dbReference type="SAM" id="MobiDB-lite"/>
    </source>
</evidence>
<dbReference type="AlphaFoldDB" id="A0A8H6M5G8"/>
<proteinExistence type="predicted"/>
<evidence type="ECO:0000313" key="2">
    <source>
        <dbReference type="EMBL" id="KAF6752117.1"/>
    </source>
</evidence>
<feature type="region of interest" description="Disordered" evidence="1">
    <location>
        <begin position="434"/>
        <end position="472"/>
    </location>
</feature>
<feature type="compositionally biased region" description="Basic and acidic residues" evidence="1">
    <location>
        <begin position="402"/>
        <end position="412"/>
    </location>
</feature>
<feature type="region of interest" description="Disordered" evidence="1">
    <location>
        <begin position="316"/>
        <end position="422"/>
    </location>
</feature>
<sequence>MAPPGWADASQSTFLQGLLPEYEVCQVSRHYKPFWTKLYSLYLKEFPLVEALFPGLTVGDLDEEQMGRYKVELDKLQSRLREWYRWRCNARSRKVALSVPKKMMKSIYAPRTRGPKAIEAYAKLFPEAVRAAQEAAPDDAEEGGKRKLQSWQATCTQLLACASEEQLKAVDDYVEENSADKRVGASTEELAPKEVQRYINHLPAVLKSVVEPAVRKAGLMALITLVGPLPEAKGKISAWTLQFGDHDDTPLFSSSWIDHDRVYIEAVARFAKQHVFTRTNQTTQNDEEPDKEEVLSHGLGVALTASESSEVAKVTETAQSSTSASASLLPDSSATGTQLSTPALTKSTDAGSSARSDTLSGVMATETSLSAPALTEAGSSARSETFSGVGSTETSVSASRGLEAKEGEEDHPFWSTPSRRGPVLRLQTPAIHRNINFTGPFSPSLSPSGASSEGGGEEPVRGETRLGKESWK</sequence>
<comment type="caution">
    <text evidence="2">The sequence shown here is derived from an EMBL/GenBank/DDBJ whole genome shotgun (WGS) entry which is preliminary data.</text>
</comment>
<keyword evidence="3" id="KW-1185">Reference proteome</keyword>
<feature type="compositionally biased region" description="Low complexity" evidence="1">
    <location>
        <begin position="316"/>
        <end position="335"/>
    </location>
</feature>
<feature type="compositionally biased region" description="Polar residues" evidence="1">
    <location>
        <begin position="336"/>
        <end position="370"/>
    </location>
</feature>
<dbReference type="Proteomes" id="UP000521943">
    <property type="component" value="Unassembled WGS sequence"/>
</dbReference>
<reference evidence="2 3" key="1">
    <citation type="submission" date="2020-07" db="EMBL/GenBank/DDBJ databases">
        <title>Comparative genomics of pyrophilous fungi reveals a link between fire events and developmental genes.</title>
        <authorList>
            <consortium name="DOE Joint Genome Institute"/>
            <person name="Steindorff A.S."/>
            <person name="Carver A."/>
            <person name="Calhoun S."/>
            <person name="Stillman K."/>
            <person name="Liu H."/>
            <person name="Lipzen A."/>
            <person name="Pangilinan J."/>
            <person name="Labutti K."/>
            <person name="Bruns T.D."/>
            <person name="Grigoriev I.V."/>
        </authorList>
    </citation>
    <scope>NUCLEOTIDE SEQUENCE [LARGE SCALE GENOMIC DNA]</scope>
    <source>
        <strain evidence="2 3">CBS 144469</strain>
    </source>
</reference>
<dbReference type="EMBL" id="JACGCI010000046">
    <property type="protein sequence ID" value="KAF6752117.1"/>
    <property type="molecule type" value="Genomic_DNA"/>
</dbReference>
<feature type="compositionally biased region" description="Polar residues" evidence="1">
    <location>
        <begin position="377"/>
        <end position="398"/>
    </location>
</feature>
<gene>
    <name evidence="2" type="ORF">DFP72DRAFT_850289</name>
</gene>
<name>A0A8H6M5G8_9AGAR</name>
<feature type="compositionally biased region" description="Low complexity" evidence="1">
    <location>
        <begin position="439"/>
        <end position="451"/>
    </location>
</feature>
<protein>
    <submittedName>
        <fullName evidence="2">Uncharacterized protein</fullName>
    </submittedName>
</protein>
<accession>A0A8H6M5G8</accession>
<dbReference type="OrthoDB" id="3054100at2759"/>
<evidence type="ECO:0000313" key="3">
    <source>
        <dbReference type="Proteomes" id="UP000521943"/>
    </source>
</evidence>
<feature type="compositionally biased region" description="Basic and acidic residues" evidence="1">
    <location>
        <begin position="458"/>
        <end position="472"/>
    </location>
</feature>
<organism evidence="2 3">
    <name type="scientific">Ephemerocybe angulata</name>
    <dbReference type="NCBI Taxonomy" id="980116"/>
    <lineage>
        <taxon>Eukaryota</taxon>
        <taxon>Fungi</taxon>
        <taxon>Dikarya</taxon>
        <taxon>Basidiomycota</taxon>
        <taxon>Agaricomycotina</taxon>
        <taxon>Agaricomycetes</taxon>
        <taxon>Agaricomycetidae</taxon>
        <taxon>Agaricales</taxon>
        <taxon>Agaricineae</taxon>
        <taxon>Psathyrellaceae</taxon>
        <taxon>Ephemerocybe</taxon>
    </lineage>
</organism>